<reference evidence="1 2" key="1">
    <citation type="submission" date="2014-04" db="EMBL/GenBank/DDBJ databases">
        <authorList>
            <consortium name="DOE Joint Genome Institute"/>
            <person name="Kuo A."/>
            <person name="Martino E."/>
            <person name="Perotto S."/>
            <person name="Kohler A."/>
            <person name="Nagy L.G."/>
            <person name="Floudas D."/>
            <person name="Copeland A."/>
            <person name="Barry K.W."/>
            <person name="Cichocki N."/>
            <person name="Veneault-Fourrey C."/>
            <person name="LaButti K."/>
            <person name="Lindquist E.A."/>
            <person name="Lipzen A."/>
            <person name="Lundell T."/>
            <person name="Morin E."/>
            <person name="Murat C."/>
            <person name="Sun H."/>
            <person name="Tunlid A."/>
            <person name="Henrissat B."/>
            <person name="Grigoriev I.V."/>
            <person name="Hibbett D.S."/>
            <person name="Martin F."/>
            <person name="Nordberg H.P."/>
            <person name="Cantor M.N."/>
            <person name="Hua S.X."/>
        </authorList>
    </citation>
    <scope>NUCLEOTIDE SEQUENCE [LARGE SCALE GENOMIC DNA]</scope>
    <source>
        <strain evidence="1 2">Zn</strain>
    </source>
</reference>
<dbReference type="EMBL" id="KN832879">
    <property type="protein sequence ID" value="KIM98956.1"/>
    <property type="molecule type" value="Genomic_DNA"/>
</dbReference>
<evidence type="ECO:0000313" key="2">
    <source>
        <dbReference type="Proteomes" id="UP000054321"/>
    </source>
</evidence>
<sequence length="52" mass="5854">MRAPLLFGTTYMLLQLLLLLMRYTPFAIVICCGHGSNINIQTSITISRDLLL</sequence>
<gene>
    <name evidence="1" type="ORF">OIDMADRAFT_19931</name>
</gene>
<keyword evidence="2" id="KW-1185">Reference proteome</keyword>
<dbReference type="Proteomes" id="UP000054321">
    <property type="component" value="Unassembled WGS sequence"/>
</dbReference>
<protein>
    <submittedName>
        <fullName evidence="1">Uncharacterized protein</fullName>
    </submittedName>
</protein>
<evidence type="ECO:0000313" key="1">
    <source>
        <dbReference type="EMBL" id="KIM98956.1"/>
    </source>
</evidence>
<organism evidence="1 2">
    <name type="scientific">Oidiodendron maius (strain Zn)</name>
    <dbReference type="NCBI Taxonomy" id="913774"/>
    <lineage>
        <taxon>Eukaryota</taxon>
        <taxon>Fungi</taxon>
        <taxon>Dikarya</taxon>
        <taxon>Ascomycota</taxon>
        <taxon>Pezizomycotina</taxon>
        <taxon>Leotiomycetes</taxon>
        <taxon>Leotiomycetes incertae sedis</taxon>
        <taxon>Myxotrichaceae</taxon>
        <taxon>Oidiodendron</taxon>
    </lineage>
</organism>
<dbReference type="HOGENOM" id="CLU_3087833_0_0_1"/>
<proteinExistence type="predicted"/>
<name>A0A0C3H9B6_OIDMZ</name>
<reference evidence="2" key="2">
    <citation type="submission" date="2015-01" db="EMBL/GenBank/DDBJ databases">
        <title>Evolutionary Origins and Diversification of the Mycorrhizal Mutualists.</title>
        <authorList>
            <consortium name="DOE Joint Genome Institute"/>
            <consortium name="Mycorrhizal Genomics Consortium"/>
            <person name="Kohler A."/>
            <person name="Kuo A."/>
            <person name="Nagy L.G."/>
            <person name="Floudas D."/>
            <person name="Copeland A."/>
            <person name="Barry K.W."/>
            <person name="Cichocki N."/>
            <person name="Veneault-Fourrey C."/>
            <person name="LaButti K."/>
            <person name="Lindquist E.A."/>
            <person name="Lipzen A."/>
            <person name="Lundell T."/>
            <person name="Morin E."/>
            <person name="Murat C."/>
            <person name="Riley R."/>
            <person name="Ohm R."/>
            <person name="Sun H."/>
            <person name="Tunlid A."/>
            <person name="Henrissat B."/>
            <person name="Grigoriev I.V."/>
            <person name="Hibbett D.S."/>
            <person name="Martin F."/>
        </authorList>
    </citation>
    <scope>NUCLEOTIDE SEQUENCE [LARGE SCALE GENOMIC DNA]</scope>
    <source>
        <strain evidence="2">Zn</strain>
    </source>
</reference>
<dbReference type="AlphaFoldDB" id="A0A0C3H9B6"/>
<dbReference type="InParanoid" id="A0A0C3H9B6"/>
<accession>A0A0C3H9B6</accession>